<protein>
    <submittedName>
        <fullName evidence="2">Polyisoprenoid-binding protein</fullName>
    </submittedName>
</protein>
<accession>A0A3M9N6F5</accession>
<gene>
    <name evidence="2" type="ORF">EFY79_19255</name>
</gene>
<evidence type="ECO:0000313" key="3">
    <source>
        <dbReference type="Proteomes" id="UP000267223"/>
    </source>
</evidence>
<proteinExistence type="predicted"/>
<dbReference type="Gene3D" id="2.40.128.110">
    <property type="entry name" value="Lipid/polyisoprenoid-binding, YceI-like"/>
    <property type="match status" value="1"/>
</dbReference>
<comment type="caution">
    <text evidence="2">The sequence shown here is derived from an EMBL/GenBank/DDBJ whole genome shotgun (WGS) entry which is preliminary data.</text>
</comment>
<dbReference type="SUPFAM" id="SSF101874">
    <property type="entry name" value="YceI-like"/>
    <property type="match status" value="1"/>
</dbReference>
<reference evidence="2 3" key="1">
    <citation type="submission" date="2018-11" db="EMBL/GenBank/DDBJ databases">
        <title>Draft genome sequence of Ferruginibacter sp. BO-59.</title>
        <authorList>
            <person name="Im W.T."/>
        </authorList>
    </citation>
    <scope>NUCLEOTIDE SEQUENCE [LARGE SCALE GENOMIC DNA]</scope>
    <source>
        <strain evidence="2 3">BO-59</strain>
    </source>
</reference>
<dbReference type="InterPro" id="IPR007372">
    <property type="entry name" value="Lipid/polyisoprenoid-bd_YceI"/>
</dbReference>
<dbReference type="InterPro" id="IPR036761">
    <property type="entry name" value="TTHA0802/YceI-like_sf"/>
</dbReference>
<dbReference type="Proteomes" id="UP000267223">
    <property type="component" value="Unassembled WGS sequence"/>
</dbReference>
<evidence type="ECO:0000259" key="1">
    <source>
        <dbReference type="SMART" id="SM00867"/>
    </source>
</evidence>
<name>A0A3M9N6F5_9BACT</name>
<sequence length="179" mass="20256">MATTTKWEIDPAHSEISFKVKHLMIINVKGQFTEYNADIVTTDDDFSSAEIDFWMNPNSLKTNDEKRDAHLRSADFFDVEHHKEITFRSDTIEKKGDDEYELWGNLTIKGITKKIKLDVEYSGIQKDPWGNEVAGVSITGKINRKDWDLNWNAALESGGVLVGDMVTIACDVELKKSAA</sequence>
<dbReference type="RefSeq" id="WP_123122386.1">
    <property type="nucleotide sequence ID" value="NZ_RJJR01000021.1"/>
</dbReference>
<dbReference type="AlphaFoldDB" id="A0A3M9N6F5"/>
<dbReference type="PANTHER" id="PTHR34406">
    <property type="entry name" value="PROTEIN YCEI"/>
    <property type="match status" value="1"/>
</dbReference>
<dbReference type="EMBL" id="RJJR01000021">
    <property type="protein sequence ID" value="RNI33390.1"/>
    <property type="molecule type" value="Genomic_DNA"/>
</dbReference>
<dbReference type="PANTHER" id="PTHR34406:SF1">
    <property type="entry name" value="PROTEIN YCEI"/>
    <property type="match status" value="1"/>
</dbReference>
<organism evidence="2 3">
    <name type="scientific">Hanamia caeni</name>
    <dbReference type="NCBI Taxonomy" id="2294116"/>
    <lineage>
        <taxon>Bacteria</taxon>
        <taxon>Pseudomonadati</taxon>
        <taxon>Bacteroidota</taxon>
        <taxon>Chitinophagia</taxon>
        <taxon>Chitinophagales</taxon>
        <taxon>Chitinophagaceae</taxon>
        <taxon>Hanamia</taxon>
    </lineage>
</organism>
<keyword evidence="3" id="KW-1185">Reference proteome</keyword>
<evidence type="ECO:0000313" key="2">
    <source>
        <dbReference type="EMBL" id="RNI33390.1"/>
    </source>
</evidence>
<feature type="domain" description="Lipid/polyisoprenoid-binding YceI-like" evidence="1">
    <location>
        <begin position="6"/>
        <end position="175"/>
    </location>
</feature>
<dbReference type="SMART" id="SM00867">
    <property type="entry name" value="YceI"/>
    <property type="match status" value="1"/>
</dbReference>
<dbReference type="OrthoDB" id="9811006at2"/>
<dbReference type="Pfam" id="PF04264">
    <property type="entry name" value="YceI"/>
    <property type="match status" value="1"/>
</dbReference>